<dbReference type="GO" id="GO:0006508">
    <property type="term" value="P:proteolysis"/>
    <property type="evidence" value="ECO:0000318"/>
    <property type="project" value="GO_Central"/>
</dbReference>
<dbReference type="FunCoup" id="T1FTE5">
    <property type="interactions" value="24"/>
</dbReference>
<dbReference type="InterPro" id="IPR001254">
    <property type="entry name" value="Trypsin_dom"/>
</dbReference>
<evidence type="ECO:0000256" key="1">
    <source>
        <dbReference type="ARBA" id="ARBA00023157"/>
    </source>
</evidence>
<feature type="signal peptide" evidence="2">
    <location>
        <begin position="1"/>
        <end position="17"/>
    </location>
</feature>
<organism evidence="5 6">
    <name type="scientific">Helobdella robusta</name>
    <name type="common">Californian leech</name>
    <dbReference type="NCBI Taxonomy" id="6412"/>
    <lineage>
        <taxon>Eukaryota</taxon>
        <taxon>Metazoa</taxon>
        <taxon>Spiralia</taxon>
        <taxon>Lophotrochozoa</taxon>
        <taxon>Annelida</taxon>
        <taxon>Clitellata</taxon>
        <taxon>Hirudinea</taxon>
        <taxon>Rhynchobdellida</taxon>
        <taxon>Glossiphoniidae</taxon>
        <taxon>Helobdella</taxon>
    </lineage>
</organism>
<dbReference type="PANTHER" id="PTHR24250:SF27">
    <property type="entry name" value="ELASTASE 2 LIKE"/>
    <property type="match status" value="1"/>
</dbReference>
<gene>
    <name evidence="5" type="primary">20212092</name>
    <name evidence="4" type="ORF">HELRODRAFT_191905</name>
</gene>
<evidence type="ECO:0000256" key="2">
    <source>
        <dbReference type="SAM" id="SignalP"/>
    </source>
</evidence>
<dbReference type="CDD" id="cd00190">
    <property type="entry name" value="Tryp_SPc"/>
    <property type="match status" value="1"/>
</dbReference>
<dbReference type="KEGG" id="hro:HELRODRAFT_191905"/>
<dbReference type="InParanoid" id="T1FTE5"/>
<dbReference type="Gene3D" id="2.40.10.10">
    <property type="entry name" value="Trypsin-like serine proteases"/>
    <property type="match status" value="1"/>
</dbReference>
<protein>
    <recommendedName>
        <fullName evidence="3">Peptidase S1 domain-containing protein</fullName>
    </recommendedName>
</protein>
<keyword evidence="1" id="KW-1015">Disulfide bond</keyword>
<dbReference type="EnsemblMetazoa" id="HelroT191905">
    <property type="protein sequence ID" value="HelroP191905"/>
    <property type="gene ID" value="HelroG191905"/>
</dbReference>
<feature type="domain" description="Peptidase S1" evidence="3">
    <location>
        <begin position="32"/>
        <end position="267"/>
    </location>
</feature>
<evidence type="ECO:0000313" key="5">
    <source>
        <dbReference type="EnsemblMetazoa" id="HelroP191905"/>
    </source>
</evidence>
<reference evidence="6" key="1">
    <citation type="submission" date="2012-12" db="EMBL/GenBank/DDBJ databases">
        <authorList>
            <person name="Hellsten U."/>
            <person name="Grimwood J."/>
            <person name="Chapman J.A."/>
            <person name="Shapiro H."/>
            <person name="Aerts A."/>
            <person name="Otillar R.P."/>
            <person name="Terry A.Y."/>
            <person name="Boore J.L."/>
            <person name="Simakov O."/>
            <person name="Marletaz F."/>
            <person name="Cho S.-J."/>
            <person name="Edsinger-Gonzales E."/>
            <person name="Havlak P."/>
            <person name="Kuo D.-H."/>
            <person name="Larsson T."/>
            <person name="Lv J."/>
            <person name="Arendt D."/>
            <person name="Savage R."/>
            <person name="Osoegawa K."/>
            <person name="de Jong P."/>
            <person name="Lindberg D.R."/>
            <person name="Seaver E.C."/>
            <person name="Weisblat D.A."/>
            <person name="Putnam N.H."/>
            <person name="Grigoriev I.V."/>
            <person name="Rokhsar D.S."/>
        </authorList>
    </citation>
    <scope>NUCLEOTIDE SEQUENCE</scope>
</reference>
<keyword evidence="6" id="KW-1185">Reference proteome</keyword>
<dbReference type="EMBL" id="AMQM01004518">
    <property type="status" value="NOT_ANNOTATED_CDS"/>
    <property type="molecule type" value="Genomic_DNA"/>
</dbReference>
<dbReference type="STRING" id="6412.T1FTE5"/>
<dbReference type="CTD" id="20212092"/>
<dbReference type="AlphaFoldDB" id="T1FTE5"/>
<evidence type="ECO:0000313" key="4">
    <source>
        <dbReference type="EMBL" id="ESO03651.1"/>
    </source>
</evidence>
<reference evidence="5" key="3">
    <citation type="submission" date="2015-06" db="UniProtKB">
        <authorList>
            <consortium name="EnsemblMetazoa"/>
        </authorList>
    </citation>
    <scope>IDENTIFICATION</scope>
</reference>
<keyword evidence="2" id="KW-0732">Signal</keyword>
<dbReference type="SMART" id="SM00020">
    <property type="entry name" value="Tryp_SPc"/>
    <property type="match status" value="1"/>
</dbReference>
<dbReference type="RefSeq" id="XP_009018208.1">
    <property type="nucleotide sequence ID" value="XM_009019960.1"/>
</dbReference>
<dbReference type="HOGENOM" id="CLU_006842_0_4_1"/>
<evidence type="ECO:0000313" key="6">
    <source>
        <dbReference type="Proteomes" id="UP000015101"/>
    </source>
</evidence>
<dbReference type="Proteomes" id="UP000015101">
    <property type="component" value="Unassembled WGS sequence"/>
</dbReference>
<dbReference type="SUPFAM" id="SSF50494">
    <property type="entry name" value="Trypsin-like serine proteases"/>
    <property type="match status" value="1"/>
</dbReference>
<accession>T1FTE5</accession>
<dbReference type="GO" id="GO:0004252">
    <property type="term" value="F:serine-type endopeptidase activity"/>
    <property type="evidence" value="ECO:0000318"/>
    <property type="project" value="GO_Central"/>
</dbReference>
<dbReference type="InterPro" id="IPR009003">
    <property type="entry name" value="Peptidase_S1_PA"/>
</dbReference>
<dbReference type="InterPro" id="IPR043504">
    <property type="entry name" value="Peptidase_S1_PA_chymotrypsin"/>
</dbReference>
<dbReference type="eggNOG" id="KOG3627">
    <property type="taxonomic scope" value="Eukaryota"/>
</dbReference>
<dbReference type="PROSITE" id="PS50240">
    <property type="entry name" value="TRYPSIN_DOM"/>
    <property type="match status" value="1"/>
</dbReference>
<dbReference type="OMA" id="EYTSICH"/>
<feature type="chain" id="PRO_5010980980" description="Peptidase S1 domain-containing protein" evidence="2">
    <location>
        <begin position="18"/>
        <end position="267"/>
    </location>
</feature>
<dbReference type="PANTHER" id="PTHR24250">
    <property type="entry name" value="CHYMOTRYPSIN-RELATED"/>
    <property type="match status" value="1"/>
</dbReference>
<dbReference type="Pfam" id="PF00089">
    <property type="entry name" value="Trypsin"/>
    <property type="match status" value="1"/>
</dbReference>
<evidence type="ECO:0000259" key="3">
    <source>
        <dbReference type="PROSITE" id="PS50240"/>
    </source>
</evidence>
<proteinExistence type="predicted"/>
<dbReference type="EMBL" id="KB096590">
    <property type="protein sequence ID" value="ESO03651.1"/>
    <property type="molecule type" value="Genomic_DNA"/>
</dbReference>
<dbReference type="GeneID" id="20212092"/>
<reference evidence="4 6" key="2">
    <citation type="journal article" date="2013" name="Nature">
        <title>Insights into bilaterian evolution from three spiralian genomes.</title>
        <authorList>
            <person name="Simakov O."/>
            <person name="Marletaz F."/>
            <person name="Cho S.J."/>
            <person name="Edsinger-Gonzales E."/>
            <person name="Havlak P."/>
            <person name="Hellsten U."/>
            <person name="Kuo D.H."/>
            <person name="Larsson T."/>
            <person name="Lv J."/>
            <person name="Arendt D."/>
            <person name="Savage R."/>
            <person name="Osoegawa K."/>
            <person name="de Jong P."/>
            <person name="Grimwood J."/>
            <person name="Chapman J.A."/>
            <person name="Shapiro H."/>
            <person name="Aerts A."/>
            <person name="Otillar R.P."/>
            <person name="Terry A.Y."/>
            <person name="Boore J.L."/>
            <person name="Grigoriev I.V."/>
            <person name="Lindberg D.R."/>
            <person name="Seaver E.C."/>
            <person name="Weisblat D.A."/>
            <person name="Putnam N.H."/>
            <person name="Rokhsar D.S."/>
        </authorList>
    </citation>
    <scope>NUCLEOTIDE SEQUENCE</scope>
</reference>
<name>T1FTE5_HELRO</name>
<sequence length="267" mass="29789">MKSLFLLELAVLLSVRALPSNVQPSSVIEEFIVGGEYAKPGEFPWQLSLQIMGYPEKAFSEVWTHTCGAILYSSKYALTYAHCLYSGNTYRIVAGLHKLSEPNLATIVDIRSFEKHNHNNIAIITFASEIGYTEWIKPAVLPSDNNNRFDNESCFISGWGKSSLTGRPDTLRKGLMSVITNSECQIRIGDWPIAGLNTICALDPKEYTSICHYDEGGPMTCKIGGKDIVVGLASEFFLGYIKECTPKKPSLYVRLSEYLDWIKQNTP</sequence>
<dbReference type="OrthoDB" id="6071837at2759"/>